<sequence length="231" mass="25448">MPPSTIILCRHAQATHNVGNDYSLPDAPLTDLGKQQCSKLPEFVPLELQKKVQLVVSSPLKRTLQTSVIGWGPTIERLGGRKEVICLPQLQGDPCDTGSPREVLEADPEFNSFDLSLLTADWTSKRGQFAADEASLNKRAQWVRQWLRSRTEDTILVVAHGDILRRITAGPHGNSTHAWNNAEARTYDFDPAWVDKDEAFLTSEGLQVTAGGWQPTSTEFAGKSGNDDGKL</sequence>
<dbReference type="Pfam" id="PF00300">
    <property type="entry name" value="His_Phos_1"/>
    <property type="match status" value="1"/>
</dbReference>
<feature type="region of interest" description="Disordered" evidence="1">
    <location>
        <begin position="211"/>
        <end position="231"/>
    </location>
</feature>
<dbReference type="AlphaFoldDB" id="A0A316U988"/>
<dbReference type="EMBL" id="KZ819324">
    <property type="protein sequence ID" value="PWN21742.1"/>
    <property type="molecule type" value="Genomic_DNA"/>
</dbReference>
<dbReference type="CDD" id="cd07067">
    <property type="entry name" value="HP_PGM_like"/>
    <property type="match status" value="1"/>
</dbReference>
<dbReference type="PANTHER" id="PTHR48100">
    <property type="entry name" value="BROAD-SPECIFICITY PHOSPHATASE YOR283W-RELATED"/>
    <property type="match status" value="1"/>
</dbReference>
<keyword evidence="3" id="KW-1185">Reference proteome</keyword>
<dbReference type="InterPro" id="IPR029033">
    <property type="entry name" value="His_PPase_superfam"/>
</dbReference>
<dbReference type="RefSeq" id="XP_025348902.1">
    <property type="nucleotide sequence ID" value="XM_025490229.1"/>
</dbReference>
<evidence type="ECO:0000313" key="3">
    <source>
        <dbReference type="Proteomes" id="UP000245942"/>
    </source>
</evidence>
<evidence type="ECO:0000256" key="1">
    <source>
        <dbReference type="SAM" id="MobiDB-lite"/>
    </source>
</evidence>
<dbReference type="SMART" id="SM00855">
    <property type="entry name" value="PGAM"/>
    <property type="match status" value="1"/>
</dbReference>
<dbReference type="PANTHER" id="PTHR48100:SF54">
    <property type="entry name" value="PHOSPHATASE SPAC5H10.03-RELATED"/>
    <property type="match status" value="1"/>
</dbReference>
<dbReference type="OrthoDB" id="496981at2759"/>
<dbReference type="Proteomes" id="UP000245942">
    <property type="component" value="Unassembled WGS sequence"/>
</dbReference>
<evidence type="ECO:0000313" key="2">
    <source>
        <dbReference type="EMBL" id="PWN21742.1"/>
    </source>
</evidence>
<dbReference type="SUPFAM" id="SSF53254">
    <property type="entry name" value="Phosphoglycerate mutase-like"/>
    <property type="match status" value="1"/>
</dbReference>
<gene>
    <name evidence="2" type="ORF">BCV69DRAFT_246853</name>
</gene>
<proteinExistence type="predicted"/>
<name>A0A316U988_9BASI</name>
<dbReference type="Gene3D" id="3.40.50.1240">
    <property type="entry name" value="Phosphoglycerate mutase-like"/>
    <property type="match status" value="1"/>
</dbReference>
<protein>
    <submittedName>
        <fullName evidence="2">Phosphoglycerate mutase-like protein</fullName>
    </submittedName>
</protein>
<reference evidence="2 3" key="1">
    <citation type="journal article" date="2018" name="Mol. Biol. Evol.">
        <title>Broad Genomic Sampling Reveals a Smut Pathogenic Ancestry of the Fungal Clade Ustilaginomycotina.</title>
        <authorList>
            <person name="Kijpornyongpan T."/>
            <person name="Mondo S.J."/>
            <person name="Barry K."/>
            <person name="Sandor L."/>
            <person name="Lee J."/>
            <person name="Lipzen A."/>
            <person name="Pangilinan J."/>
            <person name="LaButti K."/>
            <person name="Hainaut M."/>
            <person name="Henrissat B."/>
            <person name="Grigoriev I.V."/>
            <person name="Spatafora J.W."/>
            <person name="Aime M.C."/>
        </authorList>
    </citation>
    <scope>NUCLEOTIDE SEQUENCE [LARGE SCALE GENOMIC DNA]</scope>
    <source>
        <strain evidence="2 3">MCA 4718</strain>
    </source>
</reference>
<dbReference type="GO" id="GO:0016791">
    <property type="term" value="F:phosphatase activity"/>
    <property type="evidence" value="ECO:0007669"/>
    <property type="project" value="TreeGrafter"/>
</dbReference>
<dbReference type="InterPro" id="IPR013078">
    <property type="entry name" value="His_Pase_superF_clade-1"/>
</dbReference>
<accession>A0A316U988</accession>
<dbReference type="InterPro" id="IPR050275">
    <property type="entry name" value="PGM_Phosphatase"/>
</dbReference>
<dbReference type="GeneID" id="37011963"/>
<dbReference type="GO" id="GO:0005737">
    <property type="term" value="C:cytoplasm"/>
    <property type="evidence" value="ECO:0007669"/>
    <property type="project" value="TreeGrafter"/>
</dbReference>
<organism evidence="2 3">
    <name type="scientific">Pseudomicrostroma glucosiphilum</name>
    <dbReference type="NCBI Taxonomy" id="1684307"/>
    <lineage>
        <taxon>Eukaryota</taxon>
        <taxon>Fungi</taxon>
        <taxon>Dikarya</taxon>
        <taxon>Basidiomycota</taxon>
        <taxon>Ustilaginomycotina</taxon>
        <taxon>Exobasidiomycetes</taxon>
        <taxon>Microstromatales</taxon>
        <taxon>Microstromatales incertae sedis</taxon>
        <taxon>Pseudomicrostroma</taxon>
    </lineage>
</organism>